<dbReference type="Gene3D" id="1.10.1200.10">
    <property type="entry name" value="ACP-like"/>
    <property type="match status" value="1"/>
</dbReference>
<proteinExistence type="predicted"/>
<dbReference type="Proteomes" id="UP000023776">
    <property type="component" value="Unassembled WGS sequence"/>
</dbReference>
<dbReference type="SUPFAM" id="SSF47336">
    <property type="entry name" value="ACP-like"/>
    <property type="match status" value="1"/>
</dbReference>
<dbReference type="GeneID" id="99692093"/>
<evidence type="ECO:0000313" key="2">
    <source>
        <dbReference type="EMBL" id="ENU36993.1"/>
    </source>
</evidence>
<dbReference type="InterPro" id="IPR036736">
    <property type="entry name" value="ACP-like_sf"/>
</dbReference>
<dbReference type="PATRIC" id="fig|981333.9.peg.817"/>
<dbReference type="HOGENOM" id="CLU_108696_16_4_6"/>
<feature type="domain" description="Carrier" evidence="1">
    <location>
        <begin position="1"/>
        <end position="80"/>
    </location>
</feature>
<keyword evidence="3" id="KW-1185">Reference proteome</keyword>
<organism evidence="2 3">
    <name type="scientific">Acinetobacter parvus DSM 16617 = CIP 108168</name>
    <dbReference type="NCBI Taxonomy" id="981333"/>
    <lineage>
        <taxon>Bacteria</taxon>
        <taxon>Pseudomonadati</taxon>
        <taxon>Pseudomonadota</taxon>
        <taxon>Gammaproteobacteria</taxon>
        <taxon>Moraxellales</taxon>
        <taxon>Moraxellaceae</taxon>
        <taxon>Acinetobacter</taxon>
    </lineage>
</organism>
<dbReference type="InterPro" id="IPR009081">
    <property type="entry name" value="PP-bd_ACP"/>
</dbReference>
<dbReference type="EMBL" id="APOM01000026">
    <property type="protein sequence ID" value="ENU36993.1"/>
    <property type="molecule type" value="Genomic_DNA"/>
</dbReference>
<reference evidence="2 3" key="1">
    <citation type="submission" date="2013-02" db="EMBL/GenBank/DDBJ databases">
        <title>The Genome Sequence of Acinetobacter parvus CIP 108168.</title>
        <authorList>
            <consortium name="The Broad Institute Genome Sequencing Platform"/>
            <consortium name="The Broad Institute Genome Sequencing Center for Infectious Disease"/>
            <person name="Cerqueira G."/>
            <person name="Feldgarden M."/>
            <person name="Courvalin P."/>
            <person name="Perichon B."/>
            <person name="Grillot-Courvalin C."/>
            <person name="Clermont D."/>
            <person name="Rocha E."/>
            <person name="Yoon E.-J."/>
            <person name="Nemec A."/>
            <person name="Walker B."/>
            <person name="Young S.K."/>
            <person name="Zeng Q."/>
            <person name="Gargeya S."/>
            <person name="Fitzgerald M."/>
            <person name="Haas B."/>
            <person name="Abouelleil A."/>
            <person name="Alvarado L."/>
            <person name="Arachchi H.M."/>
            <person name="Berlin A.M."/>
            <person name="Chapman S.B."/>
            <person name="Dewar J."/>
            <person name="Goldberg J."/>
            <person name="Griggs A."/>
            <person name="Gujja S."/>
            <person name="Hansen M."/>
            <person name="Howarth C."/>
            <person name="Imamovic A."/>
            <person name="Larimer J."/>
            <person name="McCowan C."/>
            <person name="Murphy C."/>
            <person name="Neiman D."/>
            <person name="Pearson M."/>
            <person name="Priest M."/>
            <person name="Roberts A."/>
            <person name="Saif S."/>
            <person name="Shea T."/>
            <person name="Sisk P."/>
            <person name="Sykes S."/>
            <person name="Wortman J."/>
            <person name="Nusbaum C."/>
            <person name="Birren B."/>
        </authorList>
    </citation>
    <scope>NUCLEOTIDE SEQUENCE [LARGE SCALE GENOMIC DNA]</scope>
    <source>
        <strain evidence="2 3">CIP 108168</strain>
    </source>
</reference>
<protein>
    <recommendedName>
        <fullName evidence="1">Carrier domain-containing protein</fullName>
    </recommendedName>
</protein>
<dbReference type="PROSITE" id="PS50075">
    <property type="entry name" value="CARRIER"/>
    <property type="match status" value="1"/>
</dbReference>
<gene>
    <name evidence="2" type="ORF">F988_00800</name>
</gene>
<dbReference type="AlphaFoldDB" id="N8RNM9"/>
<name>N8RNM9_9GAMM</name>
<evidence type="ECO:0000313" key="3">
    <source>
        <dbReference type="Proteomes" id="UP000023776"/>
    </source>
</evidence>
<dbReference type="RefSeq" id="WP_004681205.1">
    <property type="nucleotide sequence ID" value="NZ_AIEB01000036.1"/>
</dbReference>
<comment type="caution">
    <text evidence="2">The sequence shown here is derived from an EMBL/GenBank/DDBJ whole genome shotgun (WGS) entry which is preliminary data.</text>
</comment>
<sequence>MSTQFSQEIITFLEEATKAEKGNIEMSTELIDSGIVDSLSIVGLIAFLEKKMNKTILYEEINLEDFSSVKNIVSKFSQQLA</sequence>
<evidence type="ECO:0000259" key="1">
    <source>
        <dbReference type="PROSITE" id="PS50075"/>
    </source>
</evidence>
<accession>N8RNM9</accession>